<reference evidence="2" key="1">
    <citation type="submission" date="2021-04" db="EMBL/GenBank/DDBJ databases">
        <title>Genome based classification of Actinospica acidithermotolerans sp. nov., an actinobacterium isolated from an Indonesian hot spring.</title>
        <authorList>
            <person name="Kusuma A.B."/>
            <person name="Putra K.E."/>
            <person name="Nafisah S."/>
            <person name="Loh J."/>
            <person name="Nouioui I."/>
            <person name="Goodfellow M."/>
        </authorList>
    </citation>
    <scope>NUCLEOTIDE SEQUENCE</scope>
    <source>
        <strain evidence="2">DSM 45618</strain>
    </source>
</reference>
<protein>
    <submittedName>
        <fullName evidence="2">VOC family protein</fullName>
    </submittedName>
</protein>
<gene>
    <name evidence="2" type="ORF">KGA66_27305</name>
</gene>
<feature type="domain" description="Glyoxalase-like" evidence="1">
    <location>
        <begin position="3"/>
        <end position="169"/>
    </location>
</feature>
<accession>A0A8J8BHG5</accession>
<dbReference type="InterPro" id="IPR025870">
    <property type="entry name" value="Glyoxalase-like_dom"/>
</dbReference>
<proteinExistence type="predicted"/>
<evidence type="ECO:0000313" key="2">
    <source>
        <dbReference type="EMBL" id="MBS2966774.1"/>
    </source>
</evidence>
<dbReference type="Pfam" id="PF13468">
    <property type="entry name" value="Glyoxalase_3"/>
    <property type="match status" value="1"/>
</dbReference>
<comment type="caution">
    <text evidence="2">The sequence shown here is derived from an EMBL/GenBank/DDBJ whole genome shotgun (WGS) entry which is preliminary data.</text>
</comment>
<evidence type="ECO:0000259" key="1">
    <source>
        <dbReference type="Pfam" id="PF13468"/>
    </source>
</evidence>
<keyword evidence="3" id="KW-1185">Reference proteome</keyword>
<sequence>MRLDHVSYACRADAFPSTLSRLGSLLGAAFRDGGVHPRYGTRNAVLPLDGGCYVEIVAPLEHPSTDTMPFGRAVRRRAALGGGWLGWVVAVDDLAPFEQRLGRAAAEGHRRRPDGTLLQWRQIGLLDLLRDPQIPYLVEWDCPRGEHPSADADGTVGIERLQIAGRRAAILDWLGTPEADPLPHVHVDWLEPTGPAQRADESGLVAVDFRTAHGPVRID</sequence>
<dbReference type="EMBL" id="JAGSXH010000193">
    <property type="protein sequence ID" value="MBS2966774.1"/>
    <property type="molecule type" value="Genomic_DNA"/>
</dbReference>
<dbReference type="Proteomes" id="UP000677913">
    <property type="component" value="Unassembled WGS sequence"/>
</dbReference>
<organism evidence="2 3">
    <name type="scientific">Actinocrinis puniceicyclus</name>
    <dbReference type="NCBI Taxonomy" id="977794"/>
    <lineage>
        <taxon>Bacteria</taxon>
        <taxon>Bacillati</taxon>
        <taxon>Actinomycetota</taxon>
        <taxon>Actinomycetes</taxon>
        <taxon>Catenulisporales</taxon>
        <taxon>Actinospicaceae</taxon>
        <taxon>Actinocrinis</taxon>
    </lineage>
</organism>
<dbReference type="InterPro" id="IPR029068">
    <property type="entry name" value="Glyas_Bleomycin-R_OHBP_Dase"/>
</dbReference>
<dbReference type="Gene3D" id="3.10.180.10">
    <property type="entry name" value="2,3-Dihydroxybiphenyl 1,2-Dioxygenase, domain 1"/>
    <property type="match status" value="1"/>
</dbReference>
<evidence type="ECO:0000313" key="3">
    <source>
        <dbReference type="Proteomes" id="UP000677913"/>
    </source>
</evidence>
<dbReference type="RefSeq" id="WP_211472173.1">
    <property type="nucleotide sequence ID" value="NZ_JAGSXH010000193.1"/>
</dbReference>
<dbReference type="SUPFAM" id="SSF54593">
    <property type="entry name" value="Glyoxalase/Bleomycin resistance protein/Dihydroxybiphenyl dioxygenase"/>
    <property type="match status" value="1"/>
</dbReference>
<name>A0A8J8BHG5_9ACTN</name>
<dbReference type="AlphaFoldDB" id="A0A8J8BHG5"/>